<feature type="compositionally biased region" description="Low complexity" evidence="1">
    <location>
        <begin position="214"/>
        <end position="224"/>
    </location>
</feature>
<dbReference type="EMBL" id="CADCVO010000047">
    <property type="protein sequence ID" value="CAA9469216.1"/>
    <property type="molecule type" value="Genomic_DNA"/>
</dbReference>
<feature type="compositionally biased region" description="Low complexity" evidence="1">
    <location>
        <begin position="247"/>
        <end position="259"/>
    </location>
</feature>
<name>A0A6J4RB37_9ACTN</name>
<accession>A0A6J4RB37</accession>
<reference evidence="2" key="1">
    <citation type="submission" date="2020-02" db="EMBL/GenBank/DDBJ databases">
        <authorList>
            <person name="Meier V. D."/>
        </authorList>
    </citation>
    <scope>NUCLEOTIDE SEQUENCE</scope>
    <source>
        <strain evidence="2">AVDCRST_MAG13</strain>
    </source>
</reference>
<feature type="compositionally biased region" description="Low complexity" evidence="1">
    <location>
        <begin position="148"/>
        <end position="160"/>
    </location>
</feature>
<feature type="region of interest" description="Disordered" evidence="1">
    <location>
        <begin position="79"/>
        <end position="105"/>
    </location>
</feature>
<feature type="region of interest" description="Disordered" evidence="1">
    <location>
        <begin position="186"/>
        <end position="346"/>
    </location>
</feature>
<feature type="region of interest" description="Disordered" evidence="1">
    <location>
        <begin position="1"/>
        <end position="66"/>
    </location>
</feature>
<protein>
    <submittedName>
        <fullName evidence="2">BUG/TctC family periplasmic protein</fullName>
    </submittedName>
</protein>
<feature type="non-terminal residue" evidence="2">
    <location>
        <position position="346"/>
    </location>
</feature>
<feature type="compositionally biased region" description="Basic and acidic residues" evidence="1">
    <location>
        <begin position="337"/>
        <end position="346"/>
    </location>
</feature>
<evidence type="ECO:0000256" key="1">
    <source>
        <dbReference type="SAM" id="MobiDB-lite"/>
    </source>
</evidence>
<feature type="region of interest" description="Disordered" evidence="1">
    <location>
        <begin position="148"/>
        <end position="173"/>
    </location>
</feature>
<gene>
    <name evidence="2" type="ORF">AVDCRST_MAG13-334</name>
</gene>
<feature type="compositionally biased region" description="Low complexity" evidence="1">
    <location>
        <begin position="291"/>
        <end position="308"/>
    </location>
</feature>
<proteinExistence type="predicted"/>
<organism evidence="2">
    <name type="scientific">uncultured Solirubrobacteraceae bacterium</name>
    <dbReference type="NCBI Taxonomy" id="1162706"/>
    <lineage>
        <taxon>Bacteria</taxon>
        <taxon>Bacillati</taxon>
        <taxon>Actinomycetota</taxon>
        <taxon>Thermoleophilia</taxon>
        <taxon>Solirubrobacterales</taxon>
        <taxon>Solirubrobacteraceae</taxon>
        <taxon>environmental samples</taxon>
    </lineage>
</organism>
<feature type="non-terminal residue" evidence="2">
    <location>
        <position position="1"/>
    </location>
</feature>
<sequence>DSTAGACRNRARVVRAHAAPHRTERARRRARRADRRRTDTGPRPAGHGLAQPSGPLHQHLPARRRHRHAVAPVLRQDGRDHRAAVRGGEPQRFRRHGRGGRDRQVPARRLHGRPLQHRPARHRADALRQPALRRGAGLHLRLRPLAAAQPAGGQQRPAGALGAGAGGAAQGQRRQVRLRLLRHRHHAAPLGRDAEADGRGGHPARALPRRRPGAARPAGRSGAPHHGQHPGPAARRARGQDTGAGGHRPAAQPGGARPAGHGGGPARLRDDLLGRRLRPRRDAGAGGGAALGLRQAGAGEPRPGARLPGARRHALVDHARGARRLPRPRGSPARAADPGERRARGV</sequence>
<feature type="compositionally biased region" description="Basic residues" evidence="1">
    <location>
        <begin position="9"/>
        <end position="35"/>
    </location>
</feature>
<evidence type="ECO:0000313" key="2">
    <source>
        <dbReference type="EMBL" id="CAA9469216.1"/>
    </source>
</evidence>
<dbReference type="AlphaFoldDB" id="A0A6J4RB37"/>